<sequence>MIDLNFLPPAPDSAPNNLGGTVAEIVLNNPRSLNALNSADIAELSAVLSRAAEEKPRALLLRGEGKGFCAGRNIKGLDPREDDATAFLATEVTPLLKQIDDFPAPTFAAVHGPCLGVGLGLALACDVVYVAEDASFGSPFGNLGATLDSGGHSLFVERLGTHRTMDLIITGELISGLEAVRAGLFSKALPAAELVEFSRETARRAARGATLSYLASRALVQDLRDHGVGLWSSVEAENIVQGKLCSTEDYLEGFAAFNAKRTPHFKGA</sequence>
<accession>A0A1L7CPW5</accession>
<dbReference type="CDD" id="cd06558">
    <property type="entry name" value="crotonase-like"/>
    <property type="match status" value="1"/>
</dbReference>
<evidence type="ECO:0000313" key="5">
    <source>
        <dbReference type="Proteomes" id="UP000315353"/>
    </source>
</evidence>
<dbReference type="Gene3D" id="1.10.12.10">
    <property type="entry name" value="Lyase 2-enoyl-coa Hydratase, Chain A, domain 2"/>
    <property type="match status" value="1"/>
</dbReference>
<gene>
    <name evidence="3" type="ORF">CFL01nite_13710</name>
    <name evidence="2" type="ORF">CFLV_12410</name>
</gene>
<dbReference type="PANTHER" id="PTHR43459">
    <property type="entry name" value="ENOYL-COA HYDRATASE"/>
    <property type="match status" value="1"/>
</dbReference>
<dbReference type="EMBL" id="CP009246">
    <property type="protein sequence ID" value="APT87873.1"/>
    <property type="molecule type" value="Genomic_DNA"/>
</dbReference>
<reference evidence="2 4" key="1">
    <citation type="submission" date="2014-08" db="EMBL/GenBank/DDBJ databases">
        <title>Complete genome sequence of Corynebacterium flavescens OJ8(T)(=DSM 20296(T)), isolated from cheese.</title>
        <authorList>
            <person name="Ruckert C."/>
            <person name="Albersmeier A."/>
            <person name="Winkler A."/>
            <person name="Kalinowski J."/>
        </authorList>
    </citation>
    <scope>NUCLEOTIDE SEQUENCE [LARGE SCALE GENOMIC DNA]</scope>
    <source>
        <strain evidence="2 4">OJ8</strain>
    </source>
</reference>
<dbReference type="Proteomes" id="UP000315353">
    <property type="component" value="Unassembled WGS sequence"/>
</dbReference>
<dbReference type="InterPro" id="IPR029045">
    <property type="entry name" value="ClpP/crotonase-like_dom_sf"/>
</dbReference>
<dbReference type="AlphaFoldDB" id="A0A1L7CPW5"/>
<dbReference type="Gene3D" id="3.90.226.10">
    <property type="entry name" value="2-enoyl-CoA Hydratase, Chain A, domain 1"/>
    <property type="match status" value="1"/>
</dbReference>
<organism evidence="2 4">
    <name type="scientific">Corynebacterium flavescens</name>
    <dbReference type="NCBI Taxonomy" id="28028"/>
    <lineage>
        <taxon>Bacteria</taxon>
        <taxon>Bacillati</taxon>
        <taxon>Actinomycetota</taxon>
        <taxon>Actinomycetes</taxon>
        <taxon>Mycobacteriales</taxon>
        <taxon>Corynebacteriaceae</taxon>
        <taxon>Corynebacterium</taxon>
    </lineage>
</organism>
<dbReference type="EMBL" id="BJNB01000018">
    <property type="protein sequence ID" value="GEB97876.1"/>
    <property type="molecule type" value="Genomic_DNA"/>
</dbReference>
<dbReference type="PANTHER" id="PTHR43459:SF1">
    <property type="entry name" value="EG:BACN32G11.4 PROTEIN"/>
    <property type="match status" value="1"/>
</dbReference>
<comment type="similarity">
    <text evidence="1">Belongs to the enoyl-CoA hydratase/isomerase family.</text>
</comment>
<dbReference type="InterPro" id="IPR014748">
    <property type="entry name" value="Enoyl-CoA_hydra_C"/>
</dbReference>
<evidence type="ECO:0000313" key="2">
    <source>
        <dbReference type="EMBL" id="APT87873.1"/>
    </source>
</evidence>
<evidence type="ECO:0000313" key="3">
    <source>
        <dbReference type="EMBL" id="GEB97876.1"/>
    </source>
</evidence>
<protein>
    <submittedName>
        <fullName evidence="3">2-(1,2-epoxy-1,2-dihydrophenyl)acetyl-CoA isomerase</fullName>
    </submittedName>
    <submittedName>
        <fullName evidence="2">Crotonase</fullName>
    </submittedName>
</protein>
<proteinExistence type="inferred from homology"/>
<keyword evidence="3" id="KW-0413">Isomerase</keyword>
<dbReference type="Proteomes" id="UP000185479">
    <property type="component" value="Chromosome"/>
</dbReference>
<reference evidence="3 5" key="2">
    <citation type="submission" date="2019-06" db="EMBL/GenBank/DDBJ databases">
        <title>Whole genome shotgun sequence of Corynebacterium flavescens NBRC 14136.</title>
        <authorList>
            <person name="Hosoyama A."/>
            <person name="Uohara A."/>
            <person name="Ohji S."/>
            <person name="Ichikawa N."/>
        </authorList>
    </citation>
    <scope>NUCLEOTIDE SEQUENCE [LARGE SCALE GENOMIC DNA]</scope>
    <source>
        <strain evidence="3 5">NBRC 14136</strain>
    </source>
</reference>
<dbReference type="SUPFAM" id="SSF52096">
    <property type="entry name" value="ClpP/crotonase"/>
    <property type="match status" value="1"/>
</dbReference>
<evidence type="ECO:0000313" key="4">
    <source>
        <dbReference type="Proteomes" id="UP000185479"/>
    </source>
</evidence>
<name>A0A1L7CPW5_CORFL</name>
<evidence type="ECO:0000256" key="1">
    <source>
        <dbReference type="ARBA" id="ARBA00005254"/>
    </source>
</evidence>
<dbReference type="KEGG" id="cfc:CFLV_12410"/>
<dbReference type="InterPro" id="IPR001753">
    <property type="entry name" value="Enoyl-CoA_hydra/iso"/>
</dbReference>
<dbReference type="GO" id="GO:0016853">
    <property type="term" value="F:isomerase activity"/>
    <property type="evidence" value="ECO:0007669"/>
    <property type="project" value="UniProtKB-KW"/>
</dbReference>
<dbReference type="STRING" id="28028.CFLV_12410"/>
<keyword evidence="4" id="KW-1185">Reference proteome</keyword>
<dbReference type="Pfam" id="PF00378">
    <property type="entry name" value="ECH_1"/>
    <property type="match status" value="1"/>
</dbReference>